<dbReference type="InterPro" id="IPR029068">
    <property type="entry name" value="Glyas_Bleomycin-R_OHBP_Dase"/>
</dbReference>
<dbReference type="AlphaFoldDB" id="A0A538TAN5"/>
<comment type="similarity">
    <text evidence="1">Belongs to the methylmalonyl-CoA epimerase family.</text>
</comment>
<keyword evidence="2" id="KW-0479">Metal-binding</keyword>
<comment type="caution">
    <text evidence="4">The sequence shown here is derived from an EMBL/GenBank/DDBJ whole genome shotgun (WGS) entry which is preliminary data.</text>
</comment>
<dbReference type="GO" id="GO:0004493">
    <property type="term" value="F:methylmalonyl-CoA epimerase activity"/>
    <property type="evidence" value="ECO:0007669"/>
    <property type="project" value="UniProtKB-EC"/>
</dbReference>
<evidence type="ECO:0000259" key="3">
    <source>
        <dbReference type="PROSITE" id="PS51819"/>
    </source>
</evidence>
<evidence type="ECO:0000313" key="5">
    <source>
        <dbReference type="Proteomes" id="UP000316852"/>
    </source>
</evidence>
<dbReference type="GO" id="GO:0046491">
    <property type="term" value="P:L-methylmalonyl-CoA metabolic process"/>
    <property type="evidence" value="ECO:0007669"/>
    <property type="project" value="TreeGrafter"/>
</dbReference>
<evidence type="ECO:0000256" key="2">
    <source>
        <dbReference type="ARBA" id="ARBA00022723"/>
    </source>
</evidence>
<keyword evidence="4" id="KW-0413">Isomerase</keyword>
<dbReference type="PROSITE" id="PS51819">
    <property type="entry name" value="VOC"/>
    <property type="match status" value="1"/>
</dbReference>
<dbReference type="CDD" id="cd07249">
    <property type="entry name" value="MMCE"/>
    <property type="match status" value="1"/>
</dbReference>
<dbReference type="InterPro" id="IPR051785">
    <property type="entry name" value="MMCE/EMCE_epimerase"/>
</dbReference>
<dbReference type="Gene3D" id="3.10.180.10">
    <property type="entry name" value="2,3-Dihydroxybiphenyl 1,2-Dioxygenase, domain 1"/>
    <property type="match status" value="1"/>
</dbReference>
<reference evidence="4 5" key="1">
    <citation type="journal article" date="2019" name="Nat. Microbiol.">
        <title>Mediterranean grassland soil C-N compound turnover is dependent on rainfall and depth, and is mediated by genomically divergent microorganisms.</title>
        <authorList>
            <person name="Diamond S."/>
            <person name="Andeer P.F."/>
            <person name="Li Z."/>
            <person name="Crits-Christoph A."/>
            <person name="Burstein D."/>
            <person name="Anantharaman K."/>
            <person name="Lane K.R."/>
            <person name="Thomas B.C."/>
            <person name="Pan C."/>
            <person name="Northen T.R."/>
            <person name="Banfield J.F."/>
        </authorList>
    </citation>
    <scope>NUCLEOTIDE SEQUENCE [LARGE SCALE GENOMIC DNA]</scope>
    <source>
        <strain evidence="4">WS_6</strain>
    </source>
</reference>
<name>A0A538TAN5_UNCEI</name>
<evidence type="ECO:0000256" key="1">
    <source>
        <dbReference type="ARBA" id="ARBA00009308"/>
    </source>
</evidence>
<protein>
    <submittedName>
        <fullName evidence="4">Methylmalonyl-CoA epimerase</fullName>
        <ecNumber evidence="4">5.1.99.1</ecNumber>
    </submittedName>
</protein>
<dbReference type="Proteomes" id="UP000316852">
    <property type="component" value="Unassembled WGS sequence"/>
</dbReference>
<dbReference type="EC" id="5.1.99.1" evidence="4"/>
<sequence length="141" mass="15604">MGIPMSRVLGLAHVGIAVRSLEAAVPLWVRAFGFRHGETVEFESMKLRIAFLRGGSSELELLEPTETDSPVGRFLEKRGEGIHHLSFHVPDLERALKQAAATGLELIDRTPREGSHGTRIAFLSPRTLNGVLVELCERREP</sequence>
<dbReference type="InterPro" id="IPR017515">
    <property type="entry name" value="MeMalonyl-CoA_epimerase"/>
</dbReference>
<dbReference type="Pfam" id="PF13669">
    <property type="entry name" value="Glyoxalase_4"/>
    <property type="match status" value="1"/>
</dbReference>
<proteinExistence type="inferred from homology"/>
<dbReference type="InterPro" id="IPR037523">
    <property type="entry name" value="VOC_core"/>
</dbReference>
<accession>A0A538TAN5</accession>
<evidence type="ECO:0000313" key="4">
    <source>
        <dbReference type="EMBL" id="TMQ60702.1"/>
    </source>
</evidence>
<dbReference type="EMBL" id="VBOW01000013">
    <property type="protein sequence ID" value="TMQ60702.1"/>
    <property type="molecule type" value="Genomic_DNA"/>
</dbReference>
<dbReference type="PANTHER" id="PTHR43048:SF3">
    <property type="entry name" value="METHYLMALONYL-COA EPIMERASE, MITOCHONDRIAL"/>
    <property type="match status" value="1"/>
</dbReference>
<feature type="domain" description="VOC" evidence="3">
    <location>
        <begin position="10"/>
        <end position="138"/>
    </location>
</feature>
<dbReference type="NCBIfam" id="TIGR03081">
    <property type="entry name" value="metmalonyl_epim"/>
    <property type="match status" value="1"/>
</dbReference>
<organism evidence="4 5">
    <name type="scientific">Eiseniibacteriota bacterium</name>
    <dbReference type="NCBI Taxonomy" id="2212470"/>
    <lineage>
        <taxon>Bacteria</taxon>
        <taxon>Candidatus Eiseniibacteriota</taxon>
    </lineage>
</organism>
<dbReference type="SUPFAM" id="SSF54593">
    <property type="entry name" value="Glyoxalase/Bleomycin resistance protein/Dihydroxybiphenyl dioxygenase"/>
    <property type="match status" value="1"/>
</dbReference>
<gene>
    <name evidence="4" type="primary">mce</name>
    <name evidence="4" type="ORF">E6K76_01525</name>
</gene>
<dbReference type="PANTHER" id="PTHR43048">
    <property type="entry name" value="METHYLMALONYL-COA EPIMERASE"/>
    <property type="match status" value="1"/>
</dbReference>
<dbReference type="GO" id="GO:0046872">
    <property type="term" value="F:metal ion binding"/>
    <property type="evidence" value="ECO:0007669"/>
    <property type="project" value="UniProtKB-KW"/>
</dbReference>